<feature type="compositionally biased region" description="Basic and acidic residues" evidence="1">
    <location>
        <begin position="29"/>
        <end position="39"/>
    </location>
</feature>
<name>A0A346RNU9_9ABAC</name>
<sequence length="121" mass="13494">MISTEDLIATLASDDDLTSGHKNKKRNRKFDPSEDEQVRDALDEQNILDGLSVLETAAKRIMADTSENKVVSFKDLSKRSATAKLILTAIQNEQSVIQLNTLNTINTLKLLSDIYDNNITE</sequence>
<accession>A0A346RNU9</accession>
<dbReference type="EMBL" id="MH394321">
    <property type="protein sequence ID" value="AXS67746.1"/>
    <property type="molecule type" value="Genomic_DNA"/>
</dbReference>
<evidence type="ECO:0000256" key="1">
    <source>
        <dbReference type="SAM" id="MobiDB-lite"/>
    </source>
</evidence>
<reference evidence="2 3" key="1">
    <citation type="journal article" date="2018" name="J. Invertebr. Pathol.">
        <title>Morphological, genetic and biological characterisation of a novel alphabaculovirus isolated from Cryptophlebia peltastica (Lepidoptera: Tortricidae).</title>
        <authorList>
            <person name="Marsberg T."/>
            <person name="Jukes M.D."/>
            <person name="Krejmer-Rabalska M."/>
            <person name="Rabalski L."/>
            <person name="Knox C.M."/>
            <person name="Moore S.D."/>
            <person name="Hill M.P."/>
            <person name="Szewczyk B."/>
        </authorList>
    </citation>
    <scope>NUCLEOTIDE SEQUENCE [LARGE SCALE GENOMIC DNA]</scope>
    <source>
        <strain evidence="2">SA</strain>
    </source>
</reference>
<dbReference type="RefSeq" id="YP_010086954.1">
    <property type="nucleotide sequence ID" value="NC_055500.1"/>
</dbReference>
<dbReference type="InterPro" id="IPR009477">
    <property type="entry name" value="Baculo_Ac102"/>
</dbReference>
<evidence type="ECO:0000313" key="3">
    <source>
        <dbReference type="Proteomes" id="UP000500845"/>
    </source>
</evidence>
<dbReference type="Proteomes" id="UP000500845">
    <property type="component" value="Segment"/>
</dbReference>
<keyword evidence="3" id="KW-1185">Reference proteome</keyword>
<dbReference type="GeneID" id="65102199"/>
<organism evidence="2 3">
    <name type="scientific">Cryptophlebia peltastica nucleopolyhedrovirus</name>
    <dbReference type="NCBI Taxonomy" id="2304025"/>
    <lineage>
        <taxon>Viruses</taxon>
        <taxon>Viruses incertae sedis</taxon>
        <taxon>Naldaviricetes</taxon>
        <taxon>Lefavirales</taxon>
        <taxon>Baculoviridae</taxon>
        <taxon>Alphabaculovirus</taxon>
        <taxon>Alphabaculovirus crypeltasticae</taxon>
    </lineage>
</organism>
<dbReference type="Pfam" id="PF06497">
    <property type="entry name" value="Baculo_Ac102"/>
    <property type="match status" value="1"/>
</dbReference>
<proteinExistence type="predicted"/>
<dbReference type="KEGG" id="vg:65102199"/>
<protein>
    <submittedName>
        <fullName evidence="2">p12</fullName>
    </submittedName>
</protein>
<evidence type="ECO:0000313" key="2">
    <source>
        <dbReference type="EMBL" id="AXS67746.1"/>
    </source>
</evidence>
<feature type="region of interest" description="Disordered" evidence="1">
    <location>
        <begin position="15"/>
        <end position="39"/>
    </location>
</feature>